<evidence type="ECO:0000313" key="2">
    <source>
        <dbReference type="EMBL" id="MFD0993511.1"/>
    </source>
</evidence>
<proteinExistence type="predicted"/>
<feature type="transmembrane region" description="Helical" evidence="1">
    <location>
        <begin position="12"/>
        <end position="30"/>
    </location>
</feature>
<protein>
    <recommendedName>
        <fullName evidence="4">Glycosyltransferase RgtA/B/C/D-like domain-containing protein</fullName>
    </recommendedName>
</protein>
<feature type="transmembrane region" description="Helical" evidence="1">
    <location>
        <begin position="36"/>
        <end position="56"/>
    </location>
</feature>
<comment type="caution">
    <text evidence="2">The sequence shown here is derived from an EMBL/GenBank/DDBJ whole genome shotgun (WGS) entry which is preliminary data.</text>
</comment>
<keyword evidence="1" id="KW-0472">Membrane</keyword>
<feature type="transmembrane region" description="Helical" evidence="1">
    <location>
        <begin position="327"/>
        <end position="345"/>
    </location>
</feature>
<keyword evidence="1" id="KW-0812">Transmembrane</keyword>
<feature type="transmembrane region" description="Helical" evidence="1">
    <location>
        <begin position="259"/>
        <end position="278"/>
    </location>
</feature>
<reference evidence="3" key="1">
    <citation type="journal article" date="2019" name="Int. J. Syst. Evol. Microbiol.">
        <title>The Global Catalogue of Microorganisms (GCM) 10K type strain sequencing project: providing services to taxonomists for standard genome sequencing and annotation.</title>
        <authorList>
            <consortium name="The Broad Institute Genomics Platform"/>
            <consortium name="The Broad Institute Genome Sequencing Center for Infectious Disease"/>
            <person name="Wu L."/>
            <person name="Ma J."/>
        </authorList>
    </citation>
    <scope>NUCLEOTIDE SEQUENCE [LARGE SCALE GENOMIC DNA]</scope>
    <source>
        <strain evidence="3">CCUG 60527</strain>
    </source>
</reference>
<dbReference type="Proteomes" id="UP001597062">
    <property type="component" value="Unassembled WGS sequence"/>
</dbReference>
<keyword evidence="3" id="KW-1185">Reference proteome</keyword>
<evidence type="ECO:0000313" key="3">
    <source>
        <dbReference type="Proteomes" id="UP001597062"/>
    </source>
</evidence>
<dbReference type="EMBL" id="JBHTJR010000047">
    <property type="protein sequence ID" value="MFD0993511.1"/>
    <property type="molecule type" value="Genomic_DNA"/>
</dbReference>
<keyword evidence="1" id="KW-1133">Transmembrane helix</keyword>
<feature type="transmembrane region" description="Helical" evidence="1">
    <location>
        <begin position="298"/>
        <end position="315"/>
    </location>
</feature>
<gene>
    <name evidence="2" type="ORF">ACFQ1U_09880</name>
</gene>
<evidence type="ECO:0000256" key="1">
    <source>
        <dbReference type="SAM" id="Phobius"/>
    </source>
</evidence>
<feature type="transmembrane region" description="Helical" evidence="1">
    <location>
        <begin position="174"/>
        <end position="207"/>
    </location>
</feature>
<organism evidence="2 3">
    <name type="scientific">Tenacibaculum geojense</name>
    <dbReference type="NCBI Taxonomy" id="915352"/>
    <lineage>
        <taxon>Bacteria</taxon>
        <taxon>Pseudomonadati</taxon>
        <taxon>Bacteroidota</taxon>
        <taxon>Flavobacteriia</taxon>
        <taxon>Flavobacteriales</taxon>
        <taxon>Flavobacteriaceae</taxon>
        <taxon>Tenacibaculum</taxon>
    </lineage>
</organism>
<feature type="transmembrane region" description="Helical" evidence="1">
    <location>
        <begin position="351"/>
        <end position="376"/>
    </location>
</feature>
<feature type="transmembrane region" description="Helical" evidence="1">
    <location>
        <begin position="134"/>
        <end position="162"/>
    </location>
</feature>
<sequence>MLNNLKNFFKTDYLLVVYMYVNSFFILKYGERIYDGFEYGFLFFYVAFILLLRLLVKKNAIVINDSKYFFVFFLIASIIMFLLQCLLVFGINGNTVQVDRWSALQVFIENILNGDYPYDKQDHLGKTTSNLPSLFYIGLPFYLINNIGLLQPFVFVILMLFVNKASVSNVKKTMIVLLLLFSPAYWWEVAVKSDLMSNLLIVTLFIWYWKSKYSKNIFHNSIMLSFWVSFIVLTRGVVAIPLVLLLFHDFMKLDVLYRVKFLFIVVVFTILLMIPVLITVPSLDYLLIHNPFNHQTKYAPIFLIFFSLVAPFLLSKHSTSIYLIQRNSMWILFLLIFITFIINIYEEGWCNNIYGIVFDISYISMILPFIVISYLFQSDYSKT</sequence>
<name>A0ABW3JT91_9FLAO</name>
<accession>A0ABW3JT91</accession>
<feature type="transmembrane region" description="Helical" evidence="1">
    <location>
        <begin position="227"/>
        <end position="247"/>
    </location>
</feature>
<evidence type="ECO:0008006" key="4">
    <source>
        <dbReference type="Google" id="ProtNLM"/>
    </source>
</evidence>
<feature type="transmembrane region" description="Helical" evidence="1">
    <location>
        <begin position="68"/>
        <end position="91"/>
    </location>
</feature>
<dbReference type="RefSeq" id="WP_386107840.1">
    <property type="nucleotide sequence ID" value="NZ_JBHTJR010000047.1"/>
</dbReference>